<evidence type="ECO:0000313" key="4">
    <source>
        <dbReference type="EMBL" id="CAD7250556.1"/>
    </source>
</evidence>
<feature type="compositionally biased region" description="Low complexity" evidence="1">
    <location>
        <begin position="651"/>
        <end position="664"/>
    </location>
</feature>
<protein>
    <recommendedName>
        <fullName evidence="3">3'-5' exonuclease domain-containing protein</fullName>
    </recommendedName>
</protein>
<feature type="transmembrane region" description="Helical" evidence="2">
    <location>
        <begin position="801"/>
        <end position="820"/>
    </location>
</feature>
<dbReference type="Pfam" id="PF23713">
    <property type="entry name" value="WHD_Egal"/>
    <property type="match status" value="3"/>
</dbReference>
<proteinExistence type="predicted"/>
<evidence type="ECO:0000256" key="1">
    <source>
        <dbReference type="SAM" id="MobiDB-lite"/>
    </source>
</evidence>
<dbReference type="Gene3D" id="3.30.420.10">
    <property type="entry name" value="Ribonuclease H-like superfamily/Ribonuclease H"/>
    <property type="match status" value="1"/>
</dbReference>
<evidence type="ECO:0000259" key="3">
    <source>
        <dbReference type="SMART" id="SM00474"/>
    </source>
</evidence>
<keyword evidence="2" id="KW-1133">Transmembrane helix</keyword>
<dbReference type="AlphaFoldDB" id="A0A7R9FPT9"/>
<evidence type="ECO:0000313" key="5">
    <source>
        <dbReference type="Proteomes" id="UP000677054"/>
    </source>
</evidence>
<organism evidence="4">
    <name type="scientific">Darwinula stevensoni</name>
    <dbReference type="NCBI Taxonomy" id="69355"/>
    <lineage>
        <taxon>Eukaryota</taxon>
        <taxon>Metazoa</taxon>
        <taxon>Ecdysozoa</taxon>
        <taxon>Arthropoda</taxon>
        <taxon>Crustacea</taxon>
        <taxon>Oligostraca</taxon>
        <taxon>Ostracoda</taxon>
        <taxon>Podocopa</taxon>
        <taxon>Podocopida</taxon>
        <taxon>Darwinulocopina</taxon>
        <taxon>Darwinuloidea</taxon>
        <taxon>Darwinulidae</taxon>
        <taxon>Darwinula</taxon>
    </lineage>
</organism>
<dbReference type="GO" id="GO:0006139">
    <property type="term" value="P:nucleobase-containing compound metabolic process"/>
    <property type="evidence" value="ECO:0007669"/>
    <property type="project" value="InterPro"/>
</dbReference>
<dbReference type="GO" id="GO:0071595">
    <property type="term" value="C:Nem1-Spo7 phosphatase complex"/>
    <property type="evidence" value="ECO:0007669"/>
    <property type="project" value="InterPro"/>
</dbReference>
<dbReference type="InterPro" id="IPR036397">
    <property type="entry name" value="RNaseH_sf"/>
</dbReference>
<dbReference type="SUPFAM" id="SSF53098">
    <property type="entry name" value="Ribonuclease H-like"/>
    <property type="match status" value="1"/>
</dbReference>
<keyword evidence="5" id="KW-1185">Reference proteome</keyword>
<feature type="domain" description="3'-5' exonuclease" evidence="3">
    <location>
        <begin position="344"/>
        <end position="535"/>
    </location>
</feature>
<dbReference type="InterPro" id="IPR019168">
    <property type="entry name" value="NEP1-R1"/>
</dbReference>
<dbReference type="InterPro" id="IPR002562">
    <property type="entry name" value="3'-5'_exonuclease_dom"/>
</dbReference>
<evidence type="ECO:0000256" key="2">
    <source>
        <dbReference type="SAM" id="Phobius"/>
    </source>
</evidence>
<dbReference type="GO" id="GO:0003676">
    <property type="term" value="F:nucleic acid binding"/>
    <property type="evidence" value="ECO:0007669"/>
    <property type="project" value="InterPro"/>
</dbReference>
<accession>A0A7R9FPT9</accession>
<dbReference type="PANTHER" id="PTHR46814:SF1">
    <property type="entry name" value="EGALITARIAN, ISOFORM B"/>
    <property type="match status" value="1"/>
</dbReference>
<reference evidence="4" key="1">
    <citation type="submission" date="2020-11" db="EMBL/GenBank/DDBJ databases">
        <authorList>
            <person name="Tran Van P."/>
        </authorList>
    </citation>
    <scope>NUCLEOTIDE SEQUENCE</scope>
</reference>
<dbReference type="GO" id="GO:0008408">
    <property type="term" value="F:3'-5' exonuclease activity"/>
    <property type="evidence" value="ECO:0007669"/>
    <property type="project" value="InterPro"/>
</dbReference>
<keyword evidence="2" id="KW-0812">Transmembrane</keyword>
<dbReference type="InterPro" id="IPR012337">
    <property type="entry name" value="RNaseH-like_sf"/>
</dbReference>
<dbReference type="Proteomes" id="UP000677054">
    <property type="component" value="Unassembled WGS sequence"/>
</dbReference>
<sequence>MDSKDYDLIRNQTLLFFLDHLMTKGQSRTLHDLSCQFGTKGFTREMRQIAGGSQAGLRKFLSQYPSLFTLDGDNVSVTCYVNGVVNANDPAAKYRGKRDYVTEAVDYFKGKLRQYGPETEVPIKTLLGHRSQASPEIRHISGQHMKEFKDFLARYSEVFVVKEDTVILRKEALEVPTLHSLETVEIDPAFTKQILDTLHDELAANGPTVVEHLLVVLEERLPHETLSKTFKTPQDVETFLRMHTDVFHLQSHMVFLARKPTATVESPRKKPVRSPPQIESPLPISPSKQKPLEQQSFKQRFSSVLMKTLSENACSATPRRPLYNCDPNASHIGDASVMKALKSLKVIVCVKDCRAAVDELKSLDPCVVSLDGEGINLGPNGPITLLQIGTPNGQIFIFDVMVCPEMMTEGNLAIILESEDIVKVMHDCRNDSAALHWQFGISLRNVFDTQAAHAVIQQQETGRPVFKVKSVGLNTLCKLYDAPMNPRKEQLKSLYRRDQRYWARRPLSDDMLMYAAFDVLALVPLVYTKMNQLLWEDSMELFMDLCQEQVEHFISKEDVKVKKKQRKIEVEVAELKEKLASVPEGKTVVLSNREIRLLRYIELSDSEREKLEGSQKVLKKLERLQGKNEREVWSPEDGLEEEFPSLDSACTESTSPDSSLASSTGGVLSPTHMESGSLTESMQLVDQILSNGKIPRFDKIDRIEAILAAATAGTQLSPFPHQREYPPQASFSPNMTLEQATCEDLKAFERRLTEVIACMQPAAMRWRIVLAIILSCLVWGAWWWLTDPKSIELGFWESLRHHLFFTSACIVTLILFLMGIHKRVVAPSLICNRIRQVLEDFNMHCDDNGKLILKPRPVPFGPLR</sequence>
<feature type="region of interest" description="Disordered" evidence="1">
    <location>
        <begin position="646"/>
        <end position="675"/>
    </location>
</feature>
<name>A0A7R9FPT9_9CRUS</name>
<dbReference type="InterPro" id="IPR056589">
    <property type="entry name" value="WH_Egal-1"/>
</dbReference>
<keyword evidence="2" id="KW-0472">Membrane</keyword>
<dbReference type="Pfam" id="PF09771">
    <property type="entry name" value="Tmemb_18A"/>
    <property type="match status" value="1"/>
</dbReference>
<dbReference type="PANTHER" id="PTHR46814">
    <property type="entry name" value="EGALITARIAN, ISOFORM B"/>
    <property type="match status" value="1"/>
</dbReference>
<gene>
    <name evidence="4" type="ORF">DSTB1V02_LOCUS10329</name>
</gene>
<feature type="transmembrane region" description="Helical" evidence="2">
    <location>
        <begin position="768"/>
        <end position="785"/>
    </location>
</feature>
<dbReference type="EMBL" id="CAJPEV010002924">
    <property type="protein sequence ID" value="CAG0898442.1"/>
    <property type="molecule type" value="Genomic_DNA"/>
</dbReference>
<dbReference type="OrthoDB" id="26838at2759"/>
<feature type="region of interest" description="Disordered" evidence="1">
    <location>
        <begin position="260"/>
        <end position="293"/>
    </location>
</feature>
<dbReference type="EMBL" id="LR902441">
    <property type="protein sequence ID" value="CAD7250556.1"/>
    <property type="molecule type" value="Genomic_DNA"/>
</dbReference>
<dbReference type="Pfam" id="PF01612">
    <property type="entry name" value="DNA_pol_A_exo1"/>
    <property type="match status" value="1"/>
</dbReference>
<dbReference type="CDD" id="cd06148">
    <property type="entry name" value="Egl_like_exo"/>
    <property type="match status" value="1"/>
</dbReference>
<dbReference type="SMART" id="SM00474">
    <property type="entry name" value="35EXOc"/>
    <property type="match status" value="1"/>
</dbReference>